<dbReference type="STRING" id="1679444.PYTT_0041"/>
<protein>
    <submittedName>
        <fullName evidence="2">Uncharacterized protein</fullName>
    </submittedName>
</protein>
<keyword evidence="1" id="KW-0472">Membrane</keyword>
<accession>A0A1H6K3U1</accession>
<keyword evidence="1" id="KW-0812">Transmembrane</keyword>
<feature type="transmembrane region" description="Helical" evidence="1">
    <location>
        <begin position="24"/>
        <end position="49"/>
    </location>
</feature>
<dbReference type="KEGG" id="agl:PYTT_0041"/>
<name>A0A1H6K3U1_9BACT</name>
<sequence length="177" mass="20792">MKEEENKVEVEKQGSKGWRVLKKVAFWMLFLGVPLVLTAPIWIWGVLYVKIMLDPYDLTPSDVEGMIDARFKNFQEFRIEMGNKHNKYKKESITLEEAKSLLQPFACKIILSEYADVDMKKAVWCDSSHSEQLVEYIYPVRTRSIYDQTFSMGTGVKHYYCLLDKDCRILGWVFPEE</sequence>
<proteinExistence type="predicted"/>
<evidence type="ECO:0000313" key="2">
    <source>
        <dbReference type="EMBL" id="SEH69542.1"/>
    </source>
</evidence>
<reference evidence="3" key="1">
    <citation type="submission" date="2016-09" db="EMBL/GenBank/DDBJ databases">
        <authorList>
            <person name="Koehorst J."/>
        </authorList>
    </citation>
    <scope>NUCLEOTIDE SEQUENCE [LARGE SCALE GENOMIC DNA]</scope>
</reference>
<evidence type="ECO:0000313" key="3">
    <source>
        <dbReference type="Proteomes" id="UP000176204"/>
    </source>
</evidence>
<evidence type="ECO:0000256" key="1">
    <source>
        <dbReference type="SAM" id="Phobius"/>
    </source>
</evidence>
<dbReference type="Proteomes" id="UP000176204">
    <property type="component" value="Chromosome I"/>
</dbReference>
<keyword evidence="3" id="KW-1185">Reference proteome</keyword>
<keyword evidence="1" id="KW-1133">Transmembrane helix</keyword>
<organism evidence="2 3">
    <name type="scientific">Akkermansia glycaniphila</name>
    <dbReference type="NCBI Taxonomy" id="1679444"/>
    <lineage>
        <taxon>Bacteria</taxon>
        <taxon>Pseudomonadati</taxon>
        <taxon>Verrucomicrobiota</taxon>
        <taxon>Verrucomicrobiia</taxon>
        <taxon>Verrucomicrobiales</taxon>
        <taxon>Akkermansiaceae</taxon>
        <taxon>Akkermansia</taxon>
    </lineage>
</organism>
<dbReference type="EMBL" id="LT629973">
    <property type="protein sequence ID" value="SEH69542.1"/>
    <property type="molecule type" value="Genomic_DNA"/>
</dbReference>
<dbReference type="AlphaFoldDB" id="A0A1H6K3U1"/>
<gene>
    <name evidence="2" type="ORF">PYTT_0041</name>
</gene>